<dbReference type="PANTHER" id="PTHR23515">
    <property type="entry name" value="HIGH-AFFINITY NITRATE TRANSPORTER 2.3"/>
    <property type="match status" value="1"/>
</dbReference>
<feature type="transmembrane region" description="Helical" evidence="7">
    <location>
        <begin position="251"/>
        <end position="272"/>
    </location>
</feature>
<feature type="transmembrane region" description="Helical" evidence="7">
    <location>
        <begin position="401"/>
        <end position="423"/>
    </location>
</feature>
<dbReference type="GO" id="GO:0016020">
    <property type="term" value="C:membrane"/>
    <property type="evidence" value="ECO:0007669"/>
    <property type="project" value="UniProtKB-SubCell"/>
</dbReference>
<dbReference type="InterPro" id="IPR036259">
    <property type="entry name" value="MFS_trans_sf"/>
</dbReference>
<feature type="transmembrane region" description="Helical" evidence="7">
    <location>
        <begin position="342"/>
        <end position="359"/>
    </location>
</feature>
<evidence type="ECO:0000256" key="2">
    <source>
        <dbReference type="ARBA" id="ARBA00008432"/>
    </source>
</evidence>
<comment type="similarity">
    <text evidence="2">Belongs to the major facilitator superfamily. Nitrate/nitrite porter (TC 2.A.1.8) family.</text>
</comment>
<dbReference type="Gene3D" id="1.20.1250.20">
    <property type="entry name" value="MFS general substrate transporter like domains"/>
    <property type="match status" value="2"/>
</dbReference>
<feature type="transmembrane region" description="Helical" evidence="7">
    <location>
        <begin position="178"/>
        <end position="200"/>
    </location>
</feature>
<evidence type="ECO:0000256" key="6">
    <source>
        <dbReference type="ARBA" id="ARBA00023136"/>
    </source>
</evidence>
<dbReference type="InterPro" id="IPR020846">
    <property type="entry name" value="MFS_dom"/>
</dbReference>
<proteinExistence type="inferred from homology"/>
<feature type="transmembrane region" description="Helical" evidence="7">
    <location>
        <begin position="313"/>
        <end position="336"/>
    </location>
</feature>
<keyword evidence="3 7" id="KW-0812">Transmembrane</keyword>
<feature type="transmembrane region" description="Helical" evidence="7">
    <location>
        <begin position="12"/>
        <end position="33"/>
    </location>
</feature>
<dbReference type="Pfam" id="PF07690">
    <property type="entry name" value="MFS_1"/>
    <property type="match status" value="1"/>
</dbReference>
<evidence type="ECO:0000256" key="4">
    <source>
        <dbReference type="ARBA" id="ARBA00022989"/>
    </source>
</evidence>
<dbReference type="EMBL" id="LWSA01000076">
    <property type="protein sequence ID" value="OCX74147.1"/>
    <property type="molecule type" value="Genomic_DNA"/>
</dbReference>
<sequence>MGATQPTVTGSANRALIGATIGFFIGAGSVSLFGPTAHIFLKAMHLSPQQVGLLVAMPMLTGSLLRIPFGASVDRNGGRLPFLVLLIASVIGIAGLYWMLLTLYPNHLTAKYYPMLLTFGALAGCGIATFSVGIGQVSYWYSKKKQGWALAVFGGLGDSSPGFVVLILPAVIMTVGLWGGYLFSLAIIIVGIIIYYLMGLNAPYYQFYKRNHDTARATEEAKKYGQELFPTGGTWHTLLLSAKHWRTWPLVILYFTNFGGFLALTAWLPIFWQTYFHVGAFHSVVFTAVFSLIAAFIRVYGGKLSDEMGGEKTAVISLIVLLVGSVIMTFSSLLWLTIIGEILVGAGMGVNNAAVFKLVPHYVPDAVGGTAGWVGGLGCLGGFAIPPILGDIVALVGINGYALGFGIYIILSILCLLLVWLLYRTRANLTAHLSR</sequence>
<reference evidence="9 10" key="1">
    <citation type="journal article" date="2016" name="Int. J. Mol. Sci.">
        <title>Comparative genomics of the extreme acidophile Acidithiobacillus thiooxidans reveals intraspecific divergence and niche adaptation.</title>
        <authorList>
            <person name="Zhang X."/>
            <person name="Feng X."/>
            <person name="Tao J."/>
            <person name="Ma L."/>
            <person name="Xiao Y."/>
            <person name="Liang Y."/>
            <person name="Liu X."/>
            <person name="Yin H."/>
        </authorList>
    </citation>
    <scope>NUCLEOTIDE SEQUENCE [LARGE SCALE GENOMIC DNA]</scope>
    <source>
        <strain evidence="9 10">A02</strain>
    </source>
</reference>
<dbReference type="RefSeq" id="WP_065968103.1">
    <property type="nucleotide sequence ID" value="NZ_LWSA01000076.1"/>
</dbReference>
<dbReference type="PROSITE" id="PS50850">
    <property type="entry name" value="MFS"/>
    <property type="match status" value="1"/>
</dbReference>
<keyword evidence="6 7" id="KW-0472">Membrane</keyword>
<evidence type="ECO:0000313" key="10">
    <source>
        <dbReference type="Proteomes" id="UP000094893"/>
    </source>
</evidence>
<dbReference type="SUPFAM" id="SSF103473">
    <property type="entry name" value="MFS general substrate transporter"/>
    <property type="match status" value="1"/>
</dbReference>
<keyword evidence="4 7" id="KW-1133">Transmembrane helix</keyword>
<evidence type="ECO:0000256" key="5">
    <source>
        <dbReference type="ARBA" id="ARBA00023063"/>
    </source>
</evidence>
<dbReference type="InterPro" id="IPR044772">
    <property type="entry name" value="NO3_transporter"/>
</dbReference>
<feature type="transmembrane region" description="Helical" evidence="7">
    <location>
        <begin position="147"/>
        <end position="172"/>
    </location>
</feature>
<evidence type="ECO:0000256" key="3">
    <source>
        <dbReference type="ARBA" id="ARBA00022692"/>
    </source>
</evidence>
<dbReference type="Proteomes" id="UP000094893">
    <property type="component" value="Unassembled WGS sequence"/>
</dbReference>
<evidence type="ECO:0000256" key="7">
    <source>
        <dbReference type="SAM" id="Phobius"/>
    </source>
</evidence>
<evidence type="ECO:0000259" key="8">
    <source>
        <dbReference type="PROSITE" id="PS50850"/>
    </source>
</evidence>
<dbReference type="GO" id="GO:0042128">
    <property type="term" value="P:nitrate assimilation"/>
    <property type="evidence" value="ECO:0007669"/>
    <property type="project" value="UniProtKB-KW"/>
</dbReference>
<organism evidence="9 10">
    <name type="scientific">Acidithiobacillus thiooxidans</name>
    <name type="common">Thiobacillus thiooxidans</name>
    <dbReference type="NCBI Taxonomy" id="930"/>
    <lineage>
        <taxon>Bacteria</taxon>
        <taxon>Pseudomonadati</taxon>
        <taxon>Pseudomonadota</taxon>
        <taxon>Acidithiobacillia</taxon>
        <taxon>Acidithiobacillales</taxon>
        <taxon>Acidithiobacillaceae</taxon>
        <taxon>Acidithiobacillus</taxon>
    </lineage>
</organism>
<gene>
    <name evidence="9" type="ORF">A6P07_06285</name>
</gene>
<keyword evidence="5" id="KW-0534">Nitrate assimilation</keyword>
<feature type="transmembrane region" description="Helical" evidence="7">
    <location>
        <begin position="371"/>
        <end position="389"/>
    </location>
</feature>
<feature type="domain" description="Major facilitator superfamily (MFS) profile" evidence="8">
    <location>
        <begin position="246"/>
        <end position="435"/>
    </location>
</feature>
<dbReference type="GO" id="GO:0015112">
    <property type="term" value="F:nitrate transmembrane transporter activity"/>
    <property type="evidence" value="ECO:0007669"/>
    <property type="project" value="InterPro"/>
</dbReference>
<dbReference type="InterPro" id="IPR011701">
    <property type="entry name" value="MFS"/>
</dbReference>
<name>A0A1C2IDW7_ACITH</name>
<comment type="subcellular location">
    <subcellularLocation>
        <location evidence="1">Membrane</location>
        <topology evidence="1">Multi-pass membrane protein</topology>
    </subcellularLocation>
</comment>
<dbReference type="AlphaFoldDB" id="A0A1C2IDW7"/>
<feature type="transmembrane region" description="Helical" evidence="7">
    <location>
        <begin position="278"/>
        <end position="301"/>
    </location>
</feature>
<feature type="transmembrane region" description="Helical" evidence="7">
    <location>
        <begin position="112"/>
        <end position="135"/>
    </location>
</feature>
<evidence type="ECO:0000256" key="1">
    <source>
        <dbReference type="ARBA" id="ARBA00004141"/>
    </source>
</evidence>
<accession>A0A1C2IDW7</accession>
<feature type="transmembrane region" description="Helical" evidence="7">
    <location>
        <begin position="80"/>
        <end position="100"/>
    </location>
</feature>
<protein>
    <submittedName>
        <fullName evidence="9">MFS transporter</fullName>
    </submittedName>
</protein>
<evidence type="ECO:0000313" key="9">
    <source>
        <dbReference type="EMBL" id="OCX74147.1"/>
    </source>
</evidence>
<dbReference type="STRING" id="930.GCA_002079865_01567"/>
<feature type="transmembrane region" description="Helical" evidence="7">
    <location>
        <begin position="53"/>
        <end position="73"/>
    </location>
</feature>
<comment type="caution">
    <text evidence="9">The sequence shown here is derived from an EMBL/GenBank/DDBJ whole genome shotgun (WGS) entry which is preliminary data.</text>
</comment>